<evidence type="ECO:0000256" key="2">
    <source>
        <dbReference type="SAM" id="SignalP"/>
    </source>
</evidence>
<dbReference type="RefSeq" id="WP_091630845.1">
    <property type="nucleotide sequence ID" value="NZ_FMIC01000002.1"/>
</dbReference>
<evidence type="ECO:0000256" key="1">
    <source>
        <dbReference type="SAM" id="Phobius"/>
    </source>
</evidence>
<keyword evidence="1" id="KW-1133">Transmembrane helix</keyword>
<feature type="signal peptide" evidence="2">
    <location>
        <begin position="1"/>
        <end position="21"/>
    </location>
</feature>
<keyword evidence="1" id="KW-0472">Membrane</keyword>
<evidence type="ECO:0000313" key="3">
    <source>
        <dbReference type="EMBL" id="SCL72382.1"/>
    </source>
</evidence>
<keyword evidence="1" id="KW-0812">Transmembrane</keyword>
<feature type="transmembrane region" description="Helical" evidence="1">
    <location>
        <begin position="252"/>
        <end position="269"/>
    </location>
</feature>
<dbReference type="AlphaFoldDB" id="A0A1C6W1J6"/>
<sequence>MSRLLPAGVALLALVAASPVAAPPSAEPATVPQIAVPAGTFRIGEQVPVVLAGWPAGTVQLDVCGNGGRRGALDCATSRAAHGQVPPSGTVSLPVVLAAPPVACPCLLRARTPTGTTRATTDLRLAGVTAPPAPVPAGTPELVIAGLRATDLAGAYGWFGLPGDLSVDLTLHNAGSTDIVDPPFSLLFGRPGRVRGIVEAPALGTIGAGQTREYRILVPMDDAIVGRHELHGRIDLPGHPVAFAVEATRHPWGLLGLVAVPLMWLLARLRRRPRPTRREAVGSGRAGRRA</sequence>
<keyword evidence="2" id="KW-0732">Signal</keyword>
<evidence type="ECO:0000313" key="4">
    <source>
        <dbReference type="Proteomes" id="UP000199343"/>
    </source>
</evidence>
<name>A0A1C6W1J6_9ACTN</name>
<dbReference type="Proteomes" id="UP000199343">
    <property type="component" value="Unassembled WGS sequence"/>
</dbReference>
<dbReference type="OrthoDB" id="3354587at2"/>
<gene>
    <name evidence="3" type="ORF">GA0070608_4974</name>
</gene>
<dbReference type="EMBL" id="FMIC01000002">
    <property type="protein sequence ID" value="SCL72382.1"/>
    <property type="molecule type" value="Genomic_DNA"/>
</dbReference>
<protein>
    <recommendedName>
        <fullName evidence="5">Neocarzinostatin family protein</fullName>
    </recommendedName>
</protein>
<proteinExistence type="predicted"/>
<reference evidence="3 4" key="1">
    <citation type="submission" date="2016-06" db="EMBL/GenBank/DDBJ databases">
        <authorList>
            <person name="Kjaerup R.B."/>
            <person name="Dalgaard T.S."/>
            <person name="Juul-Madsen H.R."/>
        </authorList>
    </citation>
    <scope>NUCLEOTIDE SEQUENCE [LARGE SCALE GENOMIC DNA]</scope>
    <source>
        <strain evidence="3 4">DSM 43363</strain>
    </source>
</reference>
<evidence type="ECO:0008006" key="5">
    <source>
        <dbReference type="Google" id="ProtNLM"/>
    </source>
</evidence>
<accession>A0A1C6W1J6</accession>
<feature type="chain" id="PRO_5039256523" description="Neocarzinostatin family protein" evidence="2">
    <location>
        <begin position="22"/>
        <end position="290"/>
    </location>
</feature>
<dbReference type="STRING" id="47871.GA0070608_4974"/>
<organism evidence="3 4">
    <name type="scientific">Micromonospora peucetia</name>
    <dbReference type="NCBI Taxonomy" id="47871"/>
    <lineage>
        <taxon>Bacteria</taxon>
        <taxon>Bacillati</taxon>
        <taxon>Actinomycetota</taxon>
        <taxon>Actinomycetes</taxon>
        <taxon>Micromonosporales</taxon>
        <taxon>Micromonosporaceae</taxon>
        <taxon>Micromonospora</taxon>
    </lineage>
</organism>